<dbReference type="InterPro" id="IPR027417">
    <property type="entry name" value="P-loop_NTPase"/>
</dbReference>
<evidence type="ECO:0000313" key="6">
    <source>
        <dbReference type="Proteomes" id="UP000004162"/>
    </source>
</evidence>
<dbReference type="InterPro" id="IPR018247">
    <property type="entry name" value="EF_Hand_1_Ca_BS"/>
</dbReference>
<dbReference type="EMBL" id="AASE01000002">
    <property type="protein sequence ID" value="EAT59669.1"/>
    <property type="molecule type" value="Genomic_DNA"/>
</dbReference>
<name>Q0YU86_9CHLB</name>
<dbReference type="RefSeq" id="WP_006365436.1">
    <property type="nucleotide sequence ID" value="NZ_AASE01000002.1"/>
</dbReference>
<keyword evidence="1" id="KW-0677">Repeat</keyword>
<comment type="caution">
    <text evidence="5">The sequence shown here is derived from an EMBL/GenBank/DDBJ whole genome shotgun (WGS) entry which is preliminary data.</text>
</comment>
<organism evidence="5 6">
    <name type="scientific">Chlorobium ferrooxidans DSM 13031</name>
    <dbReference type="NCBI Taxonomy" id="377431"/>
    <lineage>
        <taxon>Bacteria</taxon>
        <taxon>Pseudomonadati</taxon>
        <taxon>Chlorobiota</taxon>
        <taxon>Chlorobiia</taxon>
        <taxon>Chlorobiales</taxon>
        <taxon>Chlorobiaceae</taxon>
        <taxon>Chlorobium/Pelodictyon group</taxon>
        <taxon>Chlorobium</taxon>
    </lineage>
</organism>
<feature type="repeat" description="TPR" evidence="3">
    <location>
        <begin position="773"/>
        <end position="806"/>
    </location>
</feature>
<dbReference type="Pfam" id="PF14559">
    <property type="entry name" value="TPR_19"/>
    <property type="match status" value="4"/>
</dbReference>
<dbReference type="InterPro" id="IPR057574">
    <property type="entry name" value="nSTAND_NTPase5_dom"/>
</dbReference>
<feature type="domain" description="Novel STAND NTPase 5" evidence="4">
    <location>
        <begin position="212"/>
        <end position="327"/>
    </location>
</feature>
<dbReference type="Gene3D" id="1.25.40.10">
    <property type="entry name" value="Tetratricopeptide repeat domain"/>
    <property type="match status" value="4"/>
</dbReference>
<evidence type="ECO:0000256" key="1">
    <source>
        <dbReference type="ARBA" id="ARBA00022737"/>
    </source>
</evidence>
<dbReference type="Proteomes" id="UP000004162">
    <property type="component" value="Unassembled WGS sequence"/>
</dbReference>
<dbReference type="SUPFAM" id="SSF48452">
    <property type="entry name" value="TPR-like"/>
    <property type="match status" value="3"/>
</dbReference>
<proteinExistence type="predicted"/>
<keyword evidence="2 3" id="KW-0802">TPR repeat</keyword>
<dbReference type="Pfam" id="PF13181">
    <property type="entry name" value="TPR_8"/>
    <property type="match status" value="1"/>
</dbReference>
<dbReference type="Pfam" id="PF13374">
    <property type="entry name" value="TPR_10"/>
    <property type="match status" value="2"/>
</dbReference>
<keyword evidence="6" id="KW-1185">Reference proteome</keyword>
<dbReference type="AlphaFoldDB" id="Q0YU86"/>
<reference evidence="5 6" key="1">
    <citation type="submission" date="2006-07" db="EMBL/GenBank/DDBJ databases">
        <title>Annotation of the draft genome assembly of Chlorobium ferroxidans DSM 13031.</title>
        <authorList>
            <consortium name="US DOE Joint Genome Institute (JGI-ORNL)"/>
            <person name="Larimer F."/>
            <person name="Land M."/>
            <person name="Hauser L."/>
        </authorList>
    </citation>
    <scope>NUCLEOTIDE SEQUENCE [LARGE SCALE GENOMIC DNA]</scope>
    <source>
        <strain evidence="5 6">DSM 13031</strain>
    </source>
</reference>
<feature type="repeat" description="TPR" evidence="3">
    <location>
        <begin position="841"/>
        <end position="874"/>
    </location>
</feature>
<protein>
    <submittedName>
        <fullName evidence="5">TPR repeat:Tetratricopeptide TPR_3</fullName>
    </submittedName>
</protein>
<dbReference type="SUPFAM" id="SSF52540">
    <property type="entry name" value="P-loop containing nucleoside triphosphate hydrolases"/>
    <property type="match status" value="2"/>
</dbReference>
<dbReference type="PANTHER" id="PTHR44227:SF3">
    <property type="entry name" value="PROTEIN O-MANNOSYL-TRANSFERASE TMTC4"/>
    <property type="match status" value="1"/>
</dbReference>
<evidence type="ECO:0000256" key="2">
    <source>
        <dbReference type="ARBA" id="ARBA00022803"/>
    </source>
</evidence>
<reference evidence="5 6" key="2">
    <citation type="submission" date="2006-07" db="EMBL/GenBank/DDBJ databases">
        <title>Sequencing of the draft genome and assembly of Chlorobium ferroxidans DSM 13031.</title>
        <authorList>
            <consortium name="US DOE Joint Genome Institute (JGI-PGF)"/>
            <person name="Copeland A."/>
            <person name="Lucas S."/>
            <person name="Lapidus A."/>
            <person name="Barry K."/>
            <person name="Glavina del Rio T."/>
            <person name="Dalin E."/>
            <person name="Tice H."/>
            <person name="Bruce D."/>
            <person name="Pitluck S."/>
            <person name="Richardson P."/>
        </authorList>
    </citation>
    <scope>NUCLEOTIDE SEQUENCE [LARGE SCALE GENOMIC DNA]</scope>
    <source>
        <strain evidence="5 6">DSM 13031</strain>
    </source>
</reference>
<dbReference type="InterPro" id="IPR011990">
    <property type="entry name" value="TPR-like_helical_dom_sf"/>
</dbReference>
<dbReference type="PANTHER" id="PTHR44227">
    <property type="match status" value="1"/>
</dbReference>
<accession>Q0YU86</accession>
<evidence type="ECO:0000313" key="5">
    <source>
        <dbReference type="EMBL" id="EAT59669.1"/>
    </source>
</evidence>
<dbReference type="PROSITE" id="PS00018">
    <property type="entry name" value="EF_HAND_1"/>
    <property type="match status" value="4"/>
</dbReference>
<dbReference type="InterPro" id="IPR052346">
    <property type="entry name" value="O-mannosyl-transferase_TMTC"/>
</dbReference>
<gene>
    <name evidence="5" type="ORF">CferDRAFT_1676</name>
</gene>
<dbReference type="OrthoDB" id="8440659at2"/>
<sequence>MIYQLSPLLDEYVFEKLVRDILRRVYDDPGIECFGRKGQSQYGIDGFSSEKSGVTFQCKLKDTRFRDDGSLRDILSVEMENELVKTQGLQSKVTRFIFASTFKNDSHLQQKAQSLSRDTLTVEYWGWDTITEKLWRYRDELLPTYYPDIPAKSVPGFREITSENITDAYLIDGDERKELALDYYRINDRDDVVFKVVCNGMDVRNDIVMQDAFHKLENLPGCGSLWIVGNGGCGKTTILNRLAVELVQSYKQVYLLDLEAQLERVDIEHILNYIKFTPNIDSCLLCIDNPAANEDALKVILRHIPELSKNIRVLLAERGHRYHSMKQSGCLTFIHGEEEREPVVVRNSRNQRRLVYSRLFKLLGLSENLISELGEIVLNESIVYVNATYRILLELKKKRLIDYDFDWDDYRKSTHDLPAFRDGYRYIALFYLMGVKSPFEVFARVSGADEPQKRAFLSKFRGLQQESIIVTEWRDDLYKKHIFLRTKHEIISEIYFLEHPEINKNELMVEWFENTYFDDIVESQALVNVFGAKKNYFTAEAYLDFEYLINFLLKGHIAEEVKKFRKLFETLHLAHSWTLLSHGNDDGAAEVLLSALNLMPNNLHTRTELAKIYQRQDKLEEAEVVLKKLLDIDKNNLMARTELAKIYQRQDKLEEAEVVLKKLLDIDKNNLMARTELAKIYQRQDKLEEAEVVLKESLAIDSKQLHPRTELAKIYQRQDKLEEAEVVLKESLAIDSKQLHPRTELAKIYQRQDKLEEAEVVLKEILDISPKDLNSRTELAKIYQRQDKLEEAEVVLKEILDISPKDLNSRTELAKIYQRQDKLEEAEVVLKKLLDIDKNNLMARTELAKIYQRQDKLEEAEVVLQEILDISPKDLNSRTELAKIYQRQDKLEEAEVVLKESLAIDSKQLHPRTELAKIYQRQDKLEEAEVVLKESLAIDSKQLHPRTELAKIYQRQDKLEEAEVVLKKLLDIDKNNLMARTELAKIYQRQDKLEEAEVVLKESLAIDSKQLHPRTELAKIYQRQDKLEEAEVVLKESLAIDSKQLHPRTELAKIYQRQDKLEEAEVVLKESLAIDPINSYAMSELLGVLRKQKKVEFSSRFLKFICQPQYRFGHHSQASVFRFLLCCRDFHMKTEAEIVFDRFGKKFDAKNRTFYEQNFI</sequence>
<dbReference type="CDD" id="cd00882">
    <property type="entry name" value="Ras_like_GTPase"/>
    <property type="match status" value="1"/>
</dbReference>
<dbReference type="InterPro" id="IPR019734">
    <property type="entry name" value="TPR_rpt"/>
</dbReference>
<dbReference type="PROSITE" id="PS50005">
    <property type="entry name" value="TPR"/>
    <property type="match status" value="2"/>
</dbReference>
<evidence type="ECO:0000256" key="3">
    <source>
        <dbReference type="PROSITE-ProRule" id="PRU00339"/>
    </source>
</evidence>
<evidence type="ECO:0000259" key="4">
    <source>
        <dbReference type="Pfam" id="PF25199"/>
    </source>
</evidence>
<dbReference type="Pfam" id="PF25199">
    <property type="entry name" value="nSTAND_NTPase5"/>
    <property type="match status" value="1"/>
</dbReference>
<dbReference type="SMART" id="SM00028">
    <property type="entry name" value="TPR"/>
    <property type="match status" value="14"/>
</dbReference>